<evidence type="ECO:0000313" key="2">
    <source>
        <dbReference type="EMBL" id="PJM76394.1"/>
    </source>
</evidence>
<dbReference type="RefSeq" id="WP_100494907.1">
    <property type="nucleotide sequence ID" value="NZ_PEBJ01000008.1"/>
</dbReference>
<keyword evidence="1" id="KW-1133">Transmembrane helix</keyword>
<evidence type="ECO:0000313" key="3">
    <source>
        <dbReference type="Proteomes" id="UP000229239"/>
    </source>
</evidence>
<dbReference type="InterPro" id="IPR049458">
    <property type="entry name" value="EpsG-like"/>
</dbReference>
<keyword evidence="1" id="KW-0472">Membrane</keyword>
<dbReference type="Proteomes" id="UP000229239">
    <property type="component" value="Unassembled WGS sequence"/>
</dbReference>
<feature type="transmembrane region" description="Helical" evidence="1">
    <location>
        <begin position="21"/>
        <end position="41"/>
    </location>
</feature>
<feature type="transmembrane region" description="Helical" evidence="1">
    <location>
        <begin position="105"/>
        <end position="124"/>
    </location>
</feature>
<feature type="transmembrane region" description="Helical" evidence="1">
    <location>
        <begin position="283"/>
        <end position="303"/>
    </location>
</feature>
<dbReference type="EMBL" id="PEBJ01000008">
    <property type="protein sequence ID" value="PJM76394.1"/>
    <property type="molecule type" value="Genomic_DNA"/>
</dbReference>
<dbReference type="OrthoDB" id="3251879at2"/>
<evidence type="ECO:0000256" key="1">
    <source>
        <dbReference type="SAM" id="Phobius"/>
    </source>
</evidence>
<protein>
    <recommendedName>
        <fullName evidence="4">EpsG family protein</fullName>
    </recommendedName>
</protein>
<proteinExistence type="predicted"/>
<feature type="transmembrane region" description="Helical" evidence="1">
    <location>
        <begin position="334"/>
        <end position="352"/>
    </location>
</feature>
<name>A0A2M9HHU9_9BIFI</name>
<dbReference type="Pfam" id="PF14897">
    <property type="entry name" value="EpsG"/>
    <property type="match status" value="1"/>
</dbReference>
<comment type="caution">
    <text evidence="2">The sequence shown here is derived from an EMBL/GenBank/DDBJ whole genome shotgun (WGS) entry which is preliminary data.</text>
</comment>
<keyword evidence="3" id="KW-1185">Reference proteome</keyword>
<keyword evidence="1" id="KW-0812">Transmembrane</keyword>
<evidence type="ECO:0008006" key="4">
    <source>
        <dbReference type="Google" id="ProtNLM"/>
    </source>
</evidence>
<sequence length="363" mass="42573">MTIYIFELILILSFAFIAKDLVFKKYILPFIFIFFSLVAGFRSSSVGEDTYHYIDVYDKISQTSLINIKFHGIDVVYDTLYGNDLRIEIGYFLLCKIVHMMFTDVHFLFVVVALITGLLFYKFIKDNSLNIYMSTYVFLCESMYMQSFNLMRQMLSISIALQGYKYIRSNRLKEAIAIILLASLFHSSTIVLLIIVPLAFIAKTKNPITFLVSTFLLFIFLLPVLGFLITKYFPRYVSYFSNNYWMTDYGPGTILLWFAELTLCIYLITCYKKNRIKEENSEVLIIVMMIILYIGLSILGYSISAFERLALPFRAFLILFFPLSFNYINFLKPFFECILYLILGILFIKYSLTPTRIYTPFWK</sequence>
<feature type="transmembrane region" description="Helical" evidence="1">
    <location>
        <begin position="175"/>
        <end position="201"/>
    </location>
</feature>
<feature type="transmembrane region" description="Helical" evidence="1">
    <location>
        <begin position="208"/>
        <end position="229"/>
    </location>
</feature>
<reference evidence="3" key="1">
    <citation type="submission" date="2017-10" db="EMBL/GenBank/DDBJ databases">
        <title>Draft genome sequences of strains TRE 1, TRE 9, TRE H and TRI 7, isolated from tamarins, belonging to four potential novel Bifidobacterium species.</title>
        <authorList>
            <person name="Mattarelli P."/>
            <person name="Modesto M."/>
            <person name="Puglisi E."/>
            <person name="Morelli L."/>
            <person name="Bonetti A."/>
            <person name="Spezio C."/>
            <person name="Sandri C."/>
        </authorList>
    </citation>
    <scope>NUCLEOTIDE SEQUENCE [LARGE SCALE GENOMIC DNA]</scope>
    <source>
        <strain evidence="3">TREH</strain>
    </source>
</reference>
<feature type="transmembrane region" description="Helical" evidence="1">
    <location>
        <begin position="249"/>
        <end position="271"/>
    </location>
</feature>
<accession>A0A2M9HHU9</accession>
<organism evidence="2 3">
    <name type="scientific">Bifidobacterium felsineum</name>
    <dbReference type="NCBI Taxonomy" id="2045440"/>
    <lineage>
        <taxon>Bacteria</taxon>
        <taxon>Bacillati</taxon>
        <taxon>Actinomycetota</taxon>
        <taxon>Actinomycetes</taxon>
        <taxon>Bifidobacteriales</taxon>
        <taxon>Bifidobacteriaceae</taxon>
        <taxon>Bifidobacterium</taxon>
    </lineage>
</organism>
<feature type="transmembrane region" description="Helical" evidence="1">
    <location>
        <begin position="309"/>
        <end position="327"/>
    </location>
</feature>
<gene>
    <name evidence="2" type="ORF">CSQ86_09495</name>
</gene>
<dbReference type="AlphaFoldDB" id="A0A2M9HHU9"/>